<keyword evidence="2" id="KW-1185">Reference proteome</keyword>
<protein>
    <submittedName>
        <fullName evidence="1">Uncharacterized protein</fullName>
    </submittedName>
</protein>
<reference evidence="2" key="2">
    <citation type="submission" date="2015-01" db="EMBL/GenBank/DDBJ databases">
        <title>Evolutionary Origins and Diversification of the Mycorrhizal Mutualists.</title>
        <authorList>
            <consortium name="DOE Joint Genome Institute"/>
            <consortium name="Mycorrhizal Genomics Consortium"/>
            <person name="Kohler A."/>
            <person name="Kuo A."/>
            <person name="Nagy L.G."/>
            <person name="Floudas D."/>
            <person name="Copeland A."/>
            <person name="Barry K.W."/>
            <person name="Cichocki N."/>
            <person name="Veneault-Fourrey C."/>
            <person name="LaButti K."/>
            <person name="Lindquist E.A."/>
            <person name="Lipzen A."/>
            <person name="Lundell T."/>
            <person name="Morin E."/>
            <person name="Murat C."/>
            <person name="Riley R."/>
            <person name="Ohm R."/>
            <person name="Sun H."/>
            <person name="Tunlid A."/>
            <person name="Henrissat B."/>
            <person name="Grigoriev I.V."/>
            <person name="Hibbett D.S."/>
            <person name="Martin F."/>
        </authorList>
    </citation>
    <scope>NUCLEOTIDE SEQUENCE [LARGE SCALE GENOMIC DNA]</scope>
    <source>
        <strain evidence="2">Marx 270</strain>
    </source>
</reference>
<gene>
    <name evidence="1" type="ORF">M404DRAFT_34001</name>
</gene>
<evidence type="ECO:0000313" key="2">
    <source>
        <dbReference type="Proteomes" id="UP000054217"/>
    </source>
</evidence>
<dbReference type="EMBL" id="KN832063">
    <property type="protein sequence ID" value="KIN95634.1"/>
    <property type="molecule type" value="Genomic_DNA"/>
</dbReference>
<name>A0A0C3N3L8_PISTI</name>
<dbReference type="InParanoid" id="A0A0C3N3L8"/>
<dbReference type="AlphaFoldDB" id="A0A0C3N3L8"/>
<dbReference type="Proteomes" id="UP000054217">
    <property type="component" value="Unassembled WGS sequence"/>
</dbReference>
<sequence length="112" mass="12492">MQILKKLVLCSPPQKPKSVKAWCNIIPSKPGAPATVKDIQEHREFLTCIHIHALMLLGVTDYKYLANVKCAILKDKVEAFEQDLPGAPEVTAMKFMLDCMGDRDSSFNCKVS</sequence>
<reference evidence="1 2" key="1">
    <citation type="submission" date="2014-04" db="EMBL/GenBank/DDBJ databases">
        <authorList>
            <consortium name="DOE Joint Genome Institute"/>
            <person name="Kuo A."/>
            <person name="Kohler A."/>
            <person name="Costa M.D."/>
            <person name="Nagy L.G."/>
            <person name="Floudas D."/>
            <person name="Copeland A."/>
            <person name="Barry K.W."/>
            <person name="Cichocki N."/>
            <person name="Veneault-Fourrey C."/>
            <person name="LaButti K."/>
            <person name="Lindquist E.A."/>
            <person name="Lipzen A."/>
            <person name="Lundell T."/>
            <person name="Morin E."/>
            <person name="Murat C."/>
            <person name="Sun H."/>
            <person name="Tunlid A."/>
            <person name="Henrissat B."/>
            <person name="Grigoriev I.V."/>
            <person name="Hibbett D.S."/>
            <person name="Martin F."/>
            <person name="Nordberg H.P."/>
            <person name="Cantor M.N."/>
            <person name="Hua S.X."/>
        </authorList>
    </citation>
    <scope>NUCLEOTIDE SEQUENCE [LARGE SCALE GENOMIC DNA]</scope>
    <source>
        <strain evidence="1 2">Marx 270</strain>
    </source>
</reference>
<accession>A0A0C3N3L8</accession>
<dbReference type="HOGENOM" id="CLU_2146881_0_0_1"/>
<evidence type="ECO:0000313" key="1">
    <source>
        <dbReference type="EMBL" id="KIN95634.1"/>
    </source>
</evidence>
<proteinExistence type="predicted"/>
<organism evidence="1 2">
    <name type="scientific">Pisolithus tinctorius Marx 270</name>
    <dbReference type="NCBI Taxonomy" id="870435"/>
    <lineage>
        <taxon>Eukaryota</taxon>
        <taxon>Fungi</taxon>
        <taxon>Dikarya</taxon>
        <taxon>Basidiomycota</taxon>
        <taxon>Agaricomycotina</taxon>
        <taxon>Agaricomycetes</taxon>
        <taxon>Agaricomycetidae</taxon>
        <taxon>Boletales</taxon>
        <taxon>Sclerodermatineae</taxon>
        <taxon>Pisolithaceae</taxon>
        <taxon>Pisolithus</taxon>
    </lineage>
</organism>